<sequence>MLSLNGVHVSSQNGDINPSHLYSNYYRVYSGNINNELSDQKTINRHFQPSLNSTLLDNSDMRTLNQRIVIFNGQDLDSLMEILDHIYSRSKKIASYKKVVHNSRDIIVTGFYQKSKVNAIVNQIVSIYCNRNSSVLNAEYLYDEGLAIKLNSLFEFEVLQEIYADIYFLIVNNNVSIDEKSTISQYASHFGPLETFQIVCSSPCIYHCRYDSILSAFEAKKFSHVNIGGLQFIVKPTIIDLIQMFKNQETQNIWNYIKLFNPQLLDSEQWKKFDVLKNKRLATSLNLKNVPKENKINIEDIQNGFDNRTTIMIRNIPNQMTYNELKTIIDKSCQNLYDFLYLRFDFESSLNVGYAFINFTNPRHIIYLYQDIVGKRWAFQYSKKVCEIAYAKVQGVMNLVKKFQSSKVMNCDPEFRPRLFCTEGPSKGEEFDFSQIRIP</sequence>
<dbReference type="Pfam" id="PF04059">
    <property type="entry name" value="RRM_2"/>
    <property type="match status" value="1"/>
</dbReference>
<evidence type="ECO:0000259" key="2">
    <source>
        <dbReference type="Pfam" id="PF04059"/>
    </source>
</evidence>
<dbReference type="Proteomes" id="UP001165120">
    <property type="component" value="Unassembled WGS sequence"/>
</dbReference>
<reference evidence="3" key="1">
    <citation type="submission" date="2023-04" db="EMBL/GenBank/DDBJ databases">
        <title>Candida boidinii NBRC 10035.</title>
        <authorList>
            <person name="Ichikawa N."/>
            <person name="Sato H."/>
            <person name="Tonouchi N."/>
        </authorList>
    </citation>
    <scope>NUCLEOTIDE SEQUENCE</scope>
    <source>
        <strain evidence="3">NBRC 10035</strain>
    </source>
</reference>
<dbReference type="InterPro" id="IPR035979">
    <property type="entry name" value="RBD_domain_sf"/>
</dbReference>
<accession>A0A9W6SUL9</accession>
<evidence type="ECO:0000313" key="3">
    <source>
        <dbReference type="EMBL" id="GME67136.1"/>
    </source>
</evidence>
<proteinExistence type="predicted"/>
<dbReference type="AlphaFoldDB" id="A0A9W6SUL9"/>
<evidence type="ECO:0000256" key="1">
    <source>
        <dbReference type="ARBA" id="ARBA00022884"/>
    </source>
</evidence>
<dbReference type="GO" id="GO:0003723">
    <property type="term" value="F:RNA binding"/>
    <property type="evidence" value="ECO:0007669"/>
    <property type="project" value="UniProtKB-KW"/>
</dbReference>
<dbReference type="EMBL" id="BSXN01000106">
    <property type="protein sequence ID" value="GME67136.1"/>
    <property type="molecule type" value="Genomic_DNA"/>
</dbReference>
<keyword evidence="4" id="KW-1185">Reference proteome</keyword>
<protein>
    <submittedName>
        <fullName evidence="3">Unnamed protein product</fullName>
    </submittedName>
</protein>
<gene>
    <name evidence="3" type="ORF">Cboi02_000056700</name>
</gene>
<dbReference type="InterPro" id="IPR007201">
    <property type="entry name" value="Mei2-like_Rrm_C"/>
</dbReference>
<dbReference type="PANTHER" id="PTHR23189">
    <property type="entry name" value="RNA RECOGNITION MOTIF-CONTAINING"/>
    <property type="match status" value="1"/>
</dbReference>
<dbReference type="SUPFAM" id="SSF54928">
    <property type="entry name" value="RNA-binding domain, RBD"/>
    <property type="match status" value="1"/>
</dbReference>
<comment type="caution">
    <text evidence="3">The sequence shown here is derived from an EMBL/GenBank/DDBJ whole genome shotgun (WGS) entry which is preliminary data.</text>
</comment>
<organism evidence="3 4">
    <name type="scientific">Candida boidinii</name>
    <name type="common">Yeast</name>
    <dbReference type="NCBI Taxonomy" id="5477"/>
    <lineage>
        <taxon>Eukaryota</taxon>
        <taxon>Fungi</taxon>
        <taxon>Dikarya</taxon>
        <taxon>Ascomycota</taxon>
        <taxon>Saccharomycotina</taxon>
        <taxon>Pichiomycetes</taxon>
        <taxon>Pichiales</taxon>
        <taxon>Pichiaceae</taxon>
        <taxon>Ogataea</taxon>
        <taxon>Ogataea/Candida clade</taxon>
    </lineage>
</organism>
<name>A0A9W6SUL9_CANBO</name>
<evidence type="ECO:0000313" key="4">
    <source>
        <dbReference type="Proteomes" id="UP001165120"/>
    </source>
</evidence>
<feature type="domain" description="Mei2-like C-terminal RNA recognition motif" evidence="2">
    <location>
        <begin position="308"/>
        <end position="404"/>
    </location>
</feature>
<keyword evidence="1" id="KW-0694">RNA-binding</keyword>